<dbReference type="PANTHER" id="PTHR34386:SF1">
    <property type="entry name" value="GLUTAREDOXIN-LIKE PROTEIN NRDH"/>
    <property type="match status" value="1"/>
</dbReference>
<evidence type="ECO:0000256" key="1">
    <source>
        <dbReference type="ARBA" id="ARBA00023157"/>
    </source>
</evidence>
<dbReference type="GO" id="GO:0045454">
    <property type="term" value="P:cell redox homeostasis"/>
    <property type="evidence" value="ECO:0007669"/>
    <property type="project" value="TreeGrafter"/>
</dbReference>
<dbReference type="InterPro" id="IPR014025">
    <property type="entry name" value="Glutaredoxin_subgr"/>
</dbReference>
<dbReference type="Gene3D" id="3.40.30.10">
    <property type="entry name" value="Glutaredoxin"/>
    <property type="match status" value="1"/>
</dbReference>
<dbReference type="PROSITE" id="PS51354">
    <property type="entry name" value="GLUTAREDOXIN_2"/>
    <property type="match status" value="1"/>
</dbReference>
<dbReference type="AlphaFoldDB" id="A0A0D8BQM8"/>
<sequence length="81" mass="9213">MAQVTVYTTTTCPYCVMAKNFLRAQGIPFREVNVELDPKAARRLVETTGQMGVPQIEINGRWVLGYDPETIMALWNEANHR</sequence>
<protein>
    <recommendedName>
        <fullName evidence="3">Glutaredoxin domain-containing protein</fullName>
    </recommendedName>
</protein>
<feature type="domain" description="Glutaredoxin" evidence="3">
    <location>
        <begin position="4"/>
        <end position="63"/>
    </location>
</feature>
<dbReference type="InterPro" id="IPR051548">
    <property type="entry name" value="Grx-like_ET"/>
</dbReference>
<dbReference type="SUPFAM" id="SSF52833">
    <property type="entry name" value="Thioredoxin-like"/>
    <property type="match status" value="1"/>
</dbReference>
<evidence type="ECO:0000259" key="3">
    <source>
        <dbReference type="Pfam" id="PF00462"/>
    </source>
</evidence>
<dbReference type="Proteomes" id="UP000032522">
    <property type="component" value="Unassembled WGS sequence"/>
</dbReference>
<dbReference type="InterPro" id="IPR002109">
    <property type="entry name" value="Glutaredoxin"/>
</dbReference>
<name>A0A0D8BQM8_GEOKU</name>
<dbReference type="PROSITE" id="PS00195">
    <property type="entry name" value="GLUTAREDOXIN_1"/>
    <property type="match status" value="1"/>
</dbReference>
<evidence type="ECO:0000313" key="4">
    <source>
        <dbReference type="EMBL" id="KJE26528.1"/>
    </source>
</evidence>
<keyword evidence="2" id="KW-0676">Redox-active center</keyword>
<dbReference type="EMBL" id="JYBP01000003">
    <property type="protein sequence ID" value="KJE26528.1"/>
    <property type="molecule type" value="Genomic_DNA"/>
</dbReference>
<dbReference type="InterPro" id="IPR011911">
    <property type="entry name" value="GlrX_YruB"/>
</dbReference>
<dbReference type="PRINTS" id="PR00160">
    <property type="entry name" value="GLUTAREDOXIN"/>
</dbReference>
<reference evidence="4 5" key="1">
    <citation type="submission" date="2015-01" db="EMBL/GenBank/DDBJ databases">
        <authorList>
            <person name="Filippidou S."/>
            <person name="Jeanneret N."/>
            <person name="Russel-Delif L."/>
            <person name="Junier T."/>
            <person name="Wunderlin T."/>
            <person name="Molina V."/>
            <person name="Johnson S.L."/>
            <person name="Davenport K.W."/>
            <person name="Chain P.S."/>
            <person name="Dorador C."/>
            <person name="Junier P."/>
        </authorList>
    </citation>
    <scope>NUCLEOTIDE SEQUENCE [LARGE SCALE GENOMIC DNA]</scope>
    <source>
        <strain evidence="4 5">Et7/4</strain>
    </source>
</reference>
<gene>
    <name evidence="4" type="ORF">LG52_946</name>
</gene>
<dbReference type="CDD" id="cd02976">
    <property type="entry name" value="NrdH"/>
    <property type="match status" value="1"/>
</dbReference>
<organism evidence="4 5">
    <name type="scientific">Geobacillus kaustophilus</name>
    <dbReference type="NCBI Taxonomy" id="1462"/>
    <lineage>
        <taxon>Bacteria</taxon>
        <taxon>Bacillati</taxon>
        <taxon>Bacillota</taxon>
        <taxon>Bacilli</taxon>
        <taxon>Bacillales</taxon>
        <taxon>Anoxybacillaceae</taxon>
        <taxon>Geobacillus</taxon>
        <taxon>Geobacillus thermoleovorans group</taxon>
    </lineage>
</organism>
<comment type="caution">
    <text evidence="4">The sequence shown here is derived from an EMBL/GenBank/DDBJ whole genome shotgun (WGS) entry which is preliminary data.</text>
</comment>
<dbReference type="RefSeq" id="WP_044731115.1">
    <property type="nucleotide sequence ID" value="NZ_JYBP01000003.1"/>
</dbReference>
<dbReference type="InterPro" id="IPR036249">
    <property type="entry name" value="Thioredoxin-like_sf"/>
</dbReference>
<dbReference type="OrthoDB" id="9795531at2"/>
<dbReference type="PATRIC" id="fig|1462.6.peg.1111"/>
<accession>A0A0D8BQM8</accession>
<dbReference type="Pfam" id="PF00462">
    <property type="entry name" value="Glutaredoxin"/>
    <property type="match status" value="1"/>
</dbReference>
<dbReference type="NCBIfam" id="TIGR02196">
    <property type="entry name" value="GlrX_YruB"/>
    <property type="match status" value="1"/>
</dbReference>
<dbReference type="InterPro" id="IPR011767">
    <property type="entry name" value="GLR_AS"/>
</dbReference>
<keyword evidence="1" id="KW-1015">Disulfide bond</keyword>
<dbReference type="GO" id="GO:0009055">
    <property type="term" value="F:electron transfer activity"/>
    <property type="evidence" value="ECO:0007669"/>
    <property type="project" value="TreeGrafter"/>
</dbReference>
<evidence type="ECO:0000313" key="5">
    <source>
        <dbReference type="Proteomes" id="UP000032522"/>
    </source>
</evidence>
<dbReference type="PANTHER" id="PTHR34386">
    <property type="entry name" value="GLUTAREDOXIN"/>
    <property type="match status" value="1"/>
</dbReference>
<evidence type="ECO:0000256" key="2">
    <source>
        <dbReference type="ARBA" id="ARBA00023284"/>
    </source>
</evidence>
<proteinExistence type="predicted"/>